<dbReference type="AlphaFoldDB" id="A0A1B8YCU8"/>
<proteinExistence type="predicted"/>
<evidence type="ECO:0000256" key="1">
    <source>
        <dbReference type="ARBA" id="ARBA00022649"/>
    </source>
</evidence>
<organism evidence="2 3">
    <name type="scientific">Photorhabdus namnaonensis</name>
    <dbReference type="NCBI Taxonomy" id="1851568"/>
    <lineage>
        <taxon>Bacteria</taxon>
        <taxon>Pseudomonadati</taxon>
        <taxon>Pseudomonadota</taxon>
        <taxon>Gammaproteobacteria</taxon>
        <taxon>Enterobacterales</taxon>
        <taxon>Morganellaceae</taxon>
        <taxon>Photorhabdus</taxon>
    </lineage>
</organism>
<dbReference type="InterPro" id="IPR009956">
    <property type="entry name" value="Post-segregation_anti-tox_CcdA"/>
</dbReference>
<dbReference type="PATRIC" id="fig|29488.15.peg.4432"/>
<dbReference type="RefSeq" id="WP_040150771.1">
    <property type="nucleotide sequence ID" value="NZ_CAWMQN010000088.1"/>
</dbReference>
<protein>
    <submittedName>
        <fullName evidence="2">Antitoxin CcdA</fullName>
    </submittedName>
</protein>
<comment type="caution">
    <text evidence="2">The sequence shown here is derived from an EMBL/GenBank/DDBJ whole genome shotgun (WGS) entry which is preliminary data.</text>
</comment>
<dbReference type="Pfam" id="PF07362">
    <property type="entry name" value="CcdA"/>
    <property type="match status" value="1"/>
</dbReference>
<keyword evidence="3" id="KW-1185">Reference proteome</keyword>
<dbReference type="Proteomes" id="UP000092665">
    <property type="component" value="Unassembled WGS sequence"/>
</dbReference>
<name>A0A1B8YCU8_9GAMM</name>
<evidence type="ECO:0000313" key="2">
    <source>
        <dbReference type="EMBL" id="OCA52978.1"/>
    </source>
</evidence>
<sequence length="79" mass="8985">MPSAQIRLKKTVSVTVAPELYQQARQVGLNLSAVLTRALTSELKAIESERWKRENKAGMEELNRITNEHGLLSDKYKVF</sequence>
<keyword evidence="1" id="KW-1277">Toxin-antitoxin system</keyword>
<accession>A0A1B8YCU8</accession>
<reference evidence="3" key="1">
    <citation type="submission" date="2015-11" db="EMBL/GenBank/DDBJ databases">
        <authorList>
            <person name="Tobias N.J."/>
            <person name="Mishra B."/>
            <person name="Gupta D.K."/>
            <person name="Thines M."/>
            <person name="Stinear T.P."/>
            <person name="Bode H.B."/>
        </authorList>
    </citation>
    <scope>NUCLEOTIDE SEQUENCE [LARGE SCALE GENOMIC DNA]</scope>
    <source>
        <strain evidence="3">PB45.5</strain>
    </source>
</reference>
<evidence type="ECO:0000313" key="3">
    <source>
        <dbReference type="Proteomes" id="UP000092665"/>
    </source>
</evidence>
<dbReference type="EMBL" id="LOIC01000088">
    <property type="protein sequence ID" value="OCA52978.1"/>
    <property type="molecule type" value="Genomic_DNA"/>
</dbReference>
<gene>
    <name evidence="2" type="primary">ccdA</name>
    <name evidence="2" type="ORF">Phpb_04030</name>
</gene>